<evidence type="ECO:0000256" key="1">
    <source>
        <dbReference type="ARBA" id="ARBA00004651"/>
    </source>
</evidence>
<evidence type="ECO:0000259" key="10">
    <source>
        <dbReference type="Pfam" id="PF01757"/>
    </source>
</evidence>
<dbReference type="InterPro" id="IPR036514">
    <property type="entry name" value="SGNH_hydro_sf"/>
</dbReference>
<keyword evidence="7 11" id="KW-0012">Acyltransferase</keyword>
<dbReference type="EMBL" id="JAAXPN010000009">
    <property type="protein sequence ID" value="NKZ24753.1"/>
    <property type="molecule type" value="Genomic_DNA"/>
</dbReference>
<feature type="transmembrane region" description="Helical" evidence="9">
    <location>
        <begin position="261"/>
        <end position="284"/>
    </location>
</feature>
<feature type="transmembrane region" description="Helical" evidence="9">
    <location>
        <begin position="142"/>
        <end position="163"/>
    </location>
</feature>
<keyword evidence="5 9" id="KW-1133">Transmembrane helix</keyword>
<evidence type="ECO:0000313" key="12">
    <source>
        <dbReference type="Proteomes" id="UP000549765"/>
    </source>
</evidence>
<dbReference type="RefSeq" id="WP_168722546.1">
    <property type="nucleotide sequence ID" value="NZ_JAAXPN010000009.1"/>
</dbReference>
<organism evidence="11 12">
    <name type="scientific">Periweissella fabalis</name>
    <dbReference type="NCBI Taxonomy" id="1070421"/>
    <lineage>
        <taxon>Bacteria</taxon>
        <taxon>Bacillati</taxon>
        <taxon>Bacillota</taxon>
        <taxon>Bacilli</taxon>
        <taxon>Lactobacillales</taxon>
        <taxon>Lactobacillaceae</taxon>
        <taxon>Periweissella</taxon>
    </lineage>
</organism>
<comment type="subcellular location">
    <subcellularLocation>
        <location evidence="1">Cell membrane</location>
        <topology evidence="1">Multi-pass membrane protein</topology>
    </subcellularLocation>
</comment>
<evidence type="ECO:0000256" key="6">
    <source>
        <dbReference type="ARBA" id="ARBA00023136"/>
    </source>
</evidence>
<sequence length="633" mass="71500">MELRSSKNRYILGFDGIRALAVIAVILYHFLPNTFSGGYLGVSIFFVVSGYLITDLLRQEFDKKNTIDIKSFYLRRIKRLYPALVCMLLVTLAFITLFDRGALLNIRTAVLTNLLYVYNLWAINHGQSYFQQFTAPSPVTHLWSLSVEGQFYLIWPILVLLLAKLKIRRRYIAIGLGIMATLSAIMLAITFSPNTINRAYYGTDTRLFAILLGAMLAYVWPSAKLTPSMAPANQRVLNYLSWISLAGLALGFATLNGQSSITYYGGMFLFTIMGMLLVATIAAPTTWLVKIFNWPIFRWIGTRSYGIYLYQYPILVFFDQLKLKYRQLDLYFLVIELILICLISEVSYRWLEQPLRHVTFADVKMFFNRILQLNYRSIAQLMITVILILIASLGMAAPEAASSYQPPLEKELSAREKEAEATNAKILAEQKAAKNTQNDTNDKKSTFSKQLSKADDKLATTYEFTPDQLDVLKQTSVTAIGDSMLVNIGPTLQKFMPIVTNGKVGRQPSTAPSLLTTIKSDGQLSDNILIMLGTNGAVKPGMLAQVMDLVGNNRQVFWVNNYVQNRSWIPGNEQVYAQASKNYPNFHLIDWQQHVQNHLNWLGPDEIHPNPLGDKYLAHLIGSTIVTISAEKH</sequence>
<comment type="caution">
    <text evidence="11">The sequence shown here is derived from an EMBL/GenBank/DDBJ whole genome shotgun (WGS) entry which is preliminary data.</text>
</comment>
<feature type="transmembrane region" description="Helical" evidence="9">
    <location>
        <begin position="378"/>
        <end position="397"/>
    </location>
</feature>
<feature type="transmembrane region" description="Helical" evidence="9">
    <location>
        <begin position="236"/>
        <end position="255"/>
    </location>
</feature>
<accession>A0A7X6S3L9</accession>
<dbReference type="InterPro" id="IPR002656">
    <property type="entry name" value="Acyl_transf_3_dom"/>
</dbReference>
<dbReference type="AlphaFoldDB" id="A0A7X6S3L9"/>
<evidence type="ECO:0000256" key="3">
    <source>
        <dbReference type="ARBA" id="ARBA00022679"/>
    </source>
</evidence>
<evidence type="ECO:0000256" key="8">
    <source>
        <dbReference type="SAM" id="MobiDB-lite"/>
    </source>
</evidence>
<evidence type="ECO:0000313" key="11">
    <source>
        <dbReference type="EMBL" id="NKZ24753.1"/>
    </source>
</evidence>
<reference evidence="11 12" key="1">
    <citation type="submission" date="2020-04" db="EMBL/GenBank/DDBJ databases">
        <title>MicrobeNet Type strains.</title>
        <authorList>
            <person name="Nicholson A.C."/>
        </authorList>
    </citation>
    <scope>NUCLEOTIDE SEQUENCE [LARGE SCALE GENOMIC DNA]</scope>
    <source>
        <strain evidence="11 12">CCUG 61472</strain>
    </source>
</reference>
<name>A0A7X6S3L9_9LACO</name>
<feature type="transmembrane region" description="Helical" evidence="9">
    <location>
        <begin position="330"/>
        <end position="351"/>
    </location>
</feature>
<feature type="transmembrane region" description="Helical" evidence="9">
    <location>
        <begin position="37"/>
        <end position="58"/>
    </location>
</feature>
<evidence type="ECO:0000256" key="2">
    <source>
        <dbReference type="ARBA" id="ARBA00022475"/>
    </source>
</evidence>
<keyword evidence="12" id="KW-1185">Reference proteome</keyword>
<dbReference type="Pfam" id="PF01757">
    <property type="entry name" value="Acyl_transf_3"/>
    <property type="match status" value="1"/>
</dbReference>
<dbReference type="Gene3D" id="3.40.50.1110">
    <property type="entry name" value="SGNH hydrolase"/>
    <property type="match status" value="1"/>
</dbReference>
<dbReference type="PANTHER" id="PTHR23028">
    <property type="entry name" value="ACETYLTRANSFERASE"/>
    <property type="match status" value="1"/>
</dbReference>
<keyword evidence="6 9" id="KW-0472">Membrane</keyword>
<feature type="transmembrane region" description="Helical" evidence="9">
    <location>
        <begin position="296"/>
        <end position="318"/>
    </location>
</feature>
<protein>
    <submittedName>
        <fullName evidence="11">Acyltransferase</fullName>
    </submittedName>
</protein>
<evidence type="ECO:0000256" key="4">
    <source>
        <dbReference type="ARBA" id="ARBA00022692"/>
    </source>
</evidence>
<dbReference type="GO" id="GO:0009103">
    <property type="term" value="P:lipopolysaccharide biosynthetic process"/>
    <property type="evidence" value="ECO:0007669"/>
    <property type="project" value="TreeGrafter"/>
</dbReference>
<dbReference type="PANTHER" id="PTHR23028:SF53">
    <property type="entry name" value="ACYL_TRANSF_3 DOMAIN-CONTAINING PROTEIN"/>
    <property type="match status" value="1"/>
</dbReference>
<keyword evidence="2" id="KW-1003">Cell membrane</keyword>
<evidence type="ECO:0000256" key="5">
    <source>
        <dbReference type="ARBA" id="ARBA00022989"/>
    </source>
</evidence>
<dbReference type="InterPro" id="IPR050879">
    <property type="entry name" value="Acyltransferase_3"/>
</dbReference>
<feature type="transmembrane region" description="Helical" evidence="9">
    <location>
        <begin position="79"/>
        <end position="98"/>
    </location>
</feature>
<gene>
    <name evidence="11" type="ORF">HF964_08095</name>
</gene>
<feature type="region of interest" description="Disordered" evidence="8">
    <location>
        <begin position="430"/>
        <end position="450"/>
    </location>
</feature>
<feature type="domain" description="Acyltransferase 3" evidence="10">
    <location>
        <begin position="12"/>
        <end position="335"/>
    </location>
</feature>
<keyword evidence="4 9" id="KW-0812">Transmembrane</keyword>
<dbReference type="Proteomes" id="UP000549765">
    <property type="component" value="Unassembled WGS sequence"/>
</dbReference>
<feature type="transmembrane region" description="Helical" evidence="9">
    <location>
        <begin position="170"/>
        <end position="193"/>
    </location>
</feature>
<evidence type="ECO:0000256" key="9">
    <source>
        <dbReference type="SAM" id="Phobius"/>
    </source>
</evidence>
<keyword evidence="3 11" id="KW-0808">Transferase</keyword>
<dbReference type="SUPFAM" id="SSF52266">
    <property type="entry name" value="SGNH hydrolase"/>
    <property type="match status" value="1"/>
</dbReference>
<proteinExistence type="predicted"/>
<feature type="transmembrane region" description="Helical" evidence="9">
    <location>
        <begin position="205"/>
        <end position="224"/>
    </location>
</feature>
<dbReference type="GO" id="GO:0005886">
    <property type="term" value="C:plasma membrane"/>
    <property type="evidence" value="ECO:0007669"/>
    <property type="project" value="UniProtKB-SubCell"/>
</dbReference>
<feature type="transmembrane region" description="Helical" evidence="9">
    <location>
        <begin position="12"/>
        <end position="31"/>
    </location>
</feature>
<dbReference type="GO" id="GO:0016747">
    <property type="term" value="F:acyltransferase activity, transferring groups other than amino-acyl groups"/>
    <property type="evidence" value="ECO:0007669"/>
    <property type="project" value="InterPro"/>
</dbReference>
<evidence type="ECO:0000256" key="7">
    <source>
        <dbReference type="ARBA" id="ARBA00023315"/>
    </source>
</evidence>